<dbReference type="CDD" id="cd16910">
    <property type="entry name" value="YEATS_TFIID14_like"/>
    <property type="match status" value="1"/>
</dbReference>
<dbReference type="PANTHER" id="PTHR47573">
    <property type="entry name" value="PROTEIN AF-9 HOMOLOG"/>
    <property type="match status" value="1"/>
</dbReference>
<dbReference type="Proteomes" id="UP000694864">
    <property type="component" value="Chromosome 15"/>
</dbReference>
<evidence type="ECO:0000256" key="2">
    <source>
        <dbReference type="ARBA" id="ARBA00023163"/>
    </source>
</evidence>
<evidence type="ECO:0000313" key="8">
    <source>
        <dbReference type="RefSeq" id="XP_010467598.1"/>
    </source>
</evidence>
<keyword evidence="2" id="KW-0804">Transcription</keyword>
<dbReference type="RefSeq" id="XP_010467598.1">
    <property type="nucleotide sequence ID" value="XM_010469296.1"/>
</dbReference>
<keyword evidence="3 4" id="KW-0539">Nucleus</keyword>
<dbReference type="InterPro" id="IPR005033">
    <property type="entry name" value="YEATS"/>
</dbReference>
<evidence type="ECO:0000259" key="6">
    <source>
        <dbReference type="PROSITE" id="PS51037"/>
    </source>
</evidence>
<dbReference type="PANTHER" id="PTHR47573:SF1">
    <property type="entry name" value="PROTEIN AF-9 HOMOLOG"/>
    <property type="match status" value="1"/>
</dbReference>
<feature type="domain" description="YEATS" evidence="6">
    <location>
        <begin position="39"/>
        <end position="185"/>
    </location>
</feature>
<reference evidence="8" key="2">
    <citation type="submission" date="2025-08" db="UniProtKB">
        <authorList>
            <consortium name="RefSeq"/>
        </authorList>
    </citation>
    <scope>IDENTIFICATION</scope>
    <source>
        <tissue evidence="8">Leaf</tissue>
    </source>
</reference>
<evidence type="ECO:0000313" key="7">
    <source>
        <dbReference type="Proteomes" id="UP000694864"/>
    </source>
</evidence>
<feature type="region of interest" description="Disordered" evidence="5">
    <location>
        <begin position="1"/>
        <end position="20"/>
    </location>
</feature>
<dbReference type="InterPro" id="IPR038704">
    <property type="entry name" value="YEAST_sf"/>
</dbReference>
<dbReference type="InterPro" id="IPR055129">
    <property type="entry name" value="YEATS_dom"/>
</dbReference>
<organism evidence="7 8">
    <name type="scientific">Camelina sativa</name>
    <name type="common">False flax</name>
    <name type="synonym">Myagrum sativum</name>
    <dbReference type="NCBI Taxonomy" id="90675"/>
    <lineage>
        <taxon>Eukaryota</taxon>
        <taxon>Viridiplantae</taxon>
        <taxon>Streptophyta</taxon>
        <taxon>Embryophyta</taxon>
        <taxon>Tracheophyta</taxon>
        <taxon>Spermatophyta</taxon>
        <taxon>Magnoliopsida</taxon>
        <taxon>eudicotyledons</taxon>
        <taxon>Gunneridae</taxon>
        <taxon>Pentapetalae</taxon>
        <taxon>rosids</taxon>
        <taxon>malvids</taxon>
        <taxon>Brassicales</taxon>
        <taxon>Brassicaceae</taxon>
        <taxon>Camelineae</taxon>
        <taxon>Camelina</taxon>
    </lineage>
</organism>
<keyword evidence="1" id="KW-0805">Transcription regulation</keyword>
<reference evidence="7" key="1">
    <citation type="journal article" date="2014" name="Nat. Commun.">
        <title>The emerging biofuel crop Camelina sativa retains a highly undifferentiated hexaploid genome structure.</title>
        <authorList>
            <person name="Kagale S."/>
            <person name="Koh C."/>
            <person name="Nixon J."/>
            <person name="Bollina V."/>
            <person name="Clarke W.E."/>
            <person name="Tuteja R."/>
            <person name="Spillane C."/>
            <person name="Robinson S.J."/>
            <person name="Links M.G."/>
            <person name="Clarke C."/>
            <person name="Higgins E.E."/>
            <person name="Huebert T."/>
            <person name="Sharpe A.G."/>
            <person name="Parkin I.A."/>
        </authorList>
    </citation>
    <scope>NUCLEOTIDE SEQUENCE [LARGE SCALE GENOMIC DNA]</scope>
    <source>
        <strain evidence="7">cv. DH55</strain>
    </source>
</reference>
<sequence>MESDMEVMSETDASPPQKLRMFGMGRTIDDREDESVRRRIRDVEVYLPIVCGSVAFFLGKRATEYRTHKWTVYVRGATNEDLGVVIKRVIFHLHPSFKNPTRVVDSPPFALTECGWGEFKIDITVFLHTDVCEKKLDLSHVLKLNPENEYGSVPKSIKIPVVAESYNEIVFPDPFESFLTRVYNHPAVHISNLPDGFNLRPTGVADTYHQLRNGDTKDHPLSQWFWTFSEADELFQLTAARQKLQFPLLKLK</sequence>
<dbReference type="GeneID" id="104747632"/>
<name>A0ABM0W9E5_CAMSA</name>
<proteinExistence type="predicted"/>
<dbReference type="Pfam" id="PF03366">
    <property type="entry name" value="YEATS"/>
    <property type="match status" value="1"/>
</dbReference>
<comment type="subcellular location">
    <subcellularLocation>
        <location evidence="4">Nucleus</location>
    </subcellularLocation>
</comment>
<keyword evidence="7" id="KW-1185">Reference proteome</keyword>
<evidence type="ECO:0000256" key="4">
    <source>
        <dbReference type="PROSITE-ProRule" id="PRU00376"/>
    </source>
</evidence>
<dbReference type="Gene3D" id="2.60.40.1970">
    <property type="entry name" value="YEATS domain"/>
    <property type="match status" value="1"/>
</dbReference>
<protein>
    <submittedName>
        <fullName evidence="8">Transcription initiation factor TFIID subunit 14-like isoform X2</fullName>
    </submittedName>
</protein>
<gene>
    <name evidence="8" type="primary">LOC104747632</name>
</gene>
<evidence type="ECO:0000256" key="1">
    <source>
        <dbReference type="ARBA" id="ARBA00023015"/>
    </source>
</evidence>
<evidence type="ECO:0000256" key="5">
    <source>
        <dbReference type="SAM" id="MobiDB-lite"/>
    </source>
</evidence>
<accession>A0ABM0W9E5</accession>
<evidence type="ECO:0000256" key="3">
    <source>
        <dbReference type="ARBA" id="ARBA00023242"/>
    </source>
</evidence>
<dbReference type="PROSITE" id="PS51037">
    <property type="entry name" value="YEATS"/>
    <property type="match status" value="1"/>
</dbReference>